<keyword evidence="4" id="KW-0808">Transferase</keyword>
<dbReference type="GO" id="GO:0003877">
    <property type="term" value="F:ATP:ADP adenylyltransferase activity"/>
    <property type="evidence" value="ECO:0007669"/>
    <property type="project" value="InterPro"/>
</dbReference>
<dbReference type="Pfam" id="PF09830">
    <property type="entry name" value="ATP_transf"/>
    <property type="match status" value="1"/>
</dbReference>
<keyword evidence="4" id="KW-0548">Nucleotidyltransferase</keyword>
<proteinExistence type="predicted"/>
<feature type="domain" description="ATP adenylyltransferase C-terminal" evidence="2">
    <location>
        <begin position="257"/>
        <end position="399"/>
    </location>
</feature>
<dbReference type="Gene3D" id="3.30.428.70">
    <property type="match status" value="1"/>
</dbReference>
<dbReference type="InParanoid" id="A0A136JAR3"/>
<accession>A0A136JAR3</accession>
<dbReference type="FunCoup" id="A0A136JAR3">
    <property type="interactions" value="191"/>
</dbReference>
<keyword evidence="5" id="KW-1185">Reference proteome</keyword>
<sequence length="417" mass="44301">MDDAMRITAPANLPSLVRTAFSRAAASGDLTYYQTQVALLTSSPTSAPFQLRFSPALASKPKNNNSNSDKGKDGSLDKPKKKPFNPFANPDPALLITVLPPPASHTLVLNKFAIVPEHFILITNAFKPQTHLLEADDLEAAYACVRAYHEDAVAAASTTAADTPAHESGGNRPGGSELFVFFNSGPHSGASQPHRHLQLLPIESMRVGLDDATGAPSGTQVRQKEWTPLINTLVHEPQQQDHYNHQPSDRQLGGAKPPFEVFSTPISAEMSASDRHAAYVALYHNACAAMGEYNRTRPGLAVESAAPAEGSGTGEARISYNLAMTNSVMALCPRLAEGSAIYGEAQGEGRGGASGIVGKVELNGTVLAGTALVKNEAEWDALRKNPEHLFKVLRRIGIPSQESGSGHSTSFSHEAAL</sequence>
<evidence type="ECO:0000256" key="1">
    <source>
        <dbReference type="SAM" id="MobiDB-lite"/>
    </source>
</evidence>
<dbReference type="InterPro" id="IPR019200">
    <property type="entry name" value="ATP_adenylylTrfase_C"/>
</dbReference>
<evidence type="ECO:0000313" key="4">
    <source>
        <dbReference type="EMBL" id="KXJ94267.1"/>
    </source>
</evidence>
<dbReference type="PANTHER" id="PTHR38420">
    <property type="entry name" value="AP-4-A PHOSPHORYLASE II"/>
    <property type="match status" value="1"/>
</dbReference>
<dbReference type="Pfam" id="PF19327">
    <property type="entry name" value="Ap4A_phos_N"/>
    <property type="match status" value="2"/>
</dbReference>
<dbReference type="GO" id="GO:0005524">
    <property type="term" value="F:ATP binding"/>
    <property type="evidence" value="ECO:0007669"/>
    <property type="project" value="InterPro"/>
</dbReference>
<dbReference type="PANTHER" id="PTHR38420:SF3">
    <property type="entry name" value="5',5'''-P-1,P-4-TETRAPHOSPHATE PHOSPHORYLASE 2"/>
    <property type="match status" value="1"/>
</dbReference>
<evidence type="ECO:0000259" key="2">
    <source>
        <dbReference type="Pfam" id="PF09830"/>
    </source>
</evidence>
<dbReference type="InterPro" id="IPR036265">
    <property type="entry name" value="HIT-like_sf"/>
</dbReference>
<feature type="compositionally biased region" description="Basic and acidic residues" evidence="1">
    <location>
        <begin position="69"/>
        <end position="78"/>
    </location>
</feature>
<evidence type="ECO:0000313" key="5">
    <source>
        <dbReference type="Proteomes" id="UP000070501"/>
    </source>
</evidence>
<feature type="compositionally biased region" description="Low complexity" evidence="1">
    <location>
        <begin position="59"/>
        <end position="68"/>
    </location>
</feature>
<gene>
    <name evidence="4" type="ORF">Micbo1qcDRAFT_220872</name>
</gene>
<evidence type="ECO:0000259" key="3">
    <source>
        <dbReference type="Pfam" id="PF19327"/>
    </source>
</evidence>
<dbReference type="Proteomes" id="UP000070501">
    <property type="component" value="Unassembled WGS sequence"/>
</dbReference>
<dbReference type="OrthoDB" id="10267950at2759"/>
<reference evidence="5" key="1">
    <citation type="submission" date="2016-02" db="EMBL/GenBank/DDBJ databases">
        <title>Draft genome sequence of Microdochium bolleyi, a fungal endophyte of beachgrass.</title>
        <authorList>
            <consortium name="DOE Joint Genome Institute"/>
            <person name="David A.S."/>
            <person name="May G."/>
            <person name="Haridas S."/>
            <person name="Lim J."/>
            <person name="Wang M."/>
            <person name="Labutti K."/>
            <person name="Lipzen A."/>
            <person name="Barry K."/>
            <person name="Grigoriev I.V."/>
        </authorList>
    </citation>
    <scope>NUCLEOTIDE SEQUENCE [LARGE SCALE GENOMIC DNA]</scope>
    <source>
        <strain evidence="5">J235TASD1</strain>
    </source>
</reference>
<dbReference type="STRING" id="196109.A0A136JAR3"/>
<dbReference type="InterPro" id="IPR045759">
    <property type="entry name" value="Ap4A_phos1/2_N"/>
</dbReference>
<dbReference type="EMBL" id="KQ964247">
    <property type="protein sequence ID" value="KXJ94267.1"/>
    <property type="molecule type" value="Genomic_DNA"/>
</dbReference>
<feature type="domain" description="Ap4A phosphorylase 1/2 N-terminal" evidence="3">
    <location>
        <begin position="179"/>
        <end position="203"/>
    </location>
</feature>
<dbReference type="SUPFAM" id="SSF54197">
    <property type="entry name" value="HIT-like"/>
    <property type="match status" value="1"/>
</dbReference>
<organism evidence="4 5">
    <name type="scientific">Microdochium bolleyi</name>
    <dbReference type="NCBI Taxonomy" id="196109"/>
    <lineage>
        <taxon>Eukaryota</taxon>
        <taxon>Fungi</taxon>
        <taxon>Dikarya</taxon>
        <taxon>Ascomycota</taxon>
        <taxon>Pezizomycotina</taxon>
        <taxon>Sordariomycetes</taxon>
        <taxon>Xylariomycetidae</taxon>
        <taxon>Xylariales</taxon>
        <taxon>Microdochiaceae</taxon>
        <taxon>Microdochium</taxon>
    </lineage>
</organism>
<feature type="domain" description="Ap4A phosphorylase 1/2 N-terminal" evidence="3">
    <location>
        <begin position="8"/>
        <end position="149"/>
    </location>
</feature>
<name>A0A136JAR3_9PEZI</name>
<dbReference type="GO" id="GO:0009117">
    <property type="term" value="P:nucleotide metabolic process"/>
    <property type="evidence" value="ECO:0007669"/>
    <property type="project" value="InterPro"/>
</dbReference>
<feature type="region of interest" description="Disordered" evidence="1">
    <location>
        <begin position="54"/>
        <end position="84"/>
    </location>
</feature>
<dbReference type="InterPro" id="IPR043171">
    <property type="entry name" value="Ap4A_phos1/2-like"/>
</dbReference>
<dbReference type="InterPro" id="IPR009163">
    <property type="entry name" value="Ap4A_phos1/2"/>
</dbReference>
<protein>
    <submittedName>
        <fullName evidence="4">ATP adenylyltransferase-domain-containing protein</fullName>
    </submittedName>
</protein>
<dbReference type="AlphaFoldDB" id="A0A136JAR3"/>